<dbReference type="AlphaFoldDB" id="A0A4W5LTS2"/>
<reference evidence="1" key="2">
    <citation type="submission" date="2025-08" db="UniProtKB">
        <authorList>
            <consortium name="Ensembl"/>
        </authorList>
    </citation>
    <scope>IDENTIFICATION</scope>
</reference>
<accession>A0A4W5LTS2</accession>
<organism evidence="1 2">
    <name type="scientific">Hucho hucho</name>
    <name type="common">huchen</name>
    <dbReference type="NCBI Taxonomy" id="62062"/>
    <lineage>
        <taxon>Eukaryota</taxon>
        <taxon>Metazoa</taxon>
        <taxon>Chordata</taxon>
        <taxon>Craniata</taxon>
        <taxon>Vertebrata</taxon>
        <taxon>Euteleostomi</taxon>
        <taxon>Actinopterygii</taxon>
        <taxon>Neopterygii</taxon>
        <taxon>Teleostei</taxon>
        <taxon>Protacanthopterygii</taxon>
        <taxon>Salmoniformes</taxon>
        <taxon>Salmonidae</taxon>
        <taxon>Salmoninae</taxon>
        <taxon>Hucho</taxon>
    </lineage>
</organism>
<protein>
    <submittedName>
        <fullName evidence="1">Uncharacterized protein</fullName>
    </submittedName>
</protein>
<name>A0A4W5LTS2_9TELE</name>
<evidence type="ECO:0000313" key="1">
    <source>
        <dbReference type="Ensembl" id="ENSHHUP00000029109.1"/>
    </source>
</evidence>
<evidence type="ECO:0000313" key="2">
    <source>
        <dbReference type="Proteomes" id="UP000314982"/>
    </source>
</evidence>
<keyword evidence="2" id="KW-1185">Reference proteome</keyword>
<dbReference type="Ensembl" id="ENSHHUT00000030323.1">
    <property type="protein sequence ID" value="ENSHHUP00000029109.1"/>
    <property type="gene ID" value="ENSHHUG00000018570.1"/>
</dbReference>
<dbReference type="STRING" id="62062.ENSHHUP00000029109"/>
<sequence>WQSLVYLENVEFQFTYVFLPHPSVSFLTILLPPTRFWLGEQRCRQSVKHLPTVCTDILHLSNSISHPAGSISKHRLFIRLTRLPQYYIVVEMLDVPGCPTELQYKYSFLSVSQLEGEEGPPCAQLLQHFKPNLEQLVLDNCASRGARHGSKRKVGMDCRTCMGYNQGCQIPHDR</sequence>
<reference evidence="1" key="3">
    <citation type="submission" date="2025-09" db="UniProtKB">
        <authorList>
            <consortium name="Ensembl"/>
        </authorList>
    </citation>
    <scope>IDENTIFICATION</scope>
</reference>
<proteinExistence type="predicted"/>
<dbReference type="Proteomes" id="UP000314982">
    <property type="component" value="Unassembled WGS sequence"/>
</dbReference>
<reference evidence="2" key="1">
    <citation type="submission" date="2018-06" db="EMBL/GenBank/DDBJ databases">
        <title>Genome assembly of Danube salmon.</title>
        <authorList>
            <person name="Macqueen D.J."/>
            <person name="Gundappa M.K."/>
        </authorList>
    </citation>
    <scope>NUCLEOTIDE SEQUENCE [LARGE SCALE GENOMIC DNA]</scope>
</reference>